<dbReference type="SUPFAM" id="SSF55811">
    <property type="entry name" value="Nudix"/>
    <property type="match status" value="1"/>
</dbReference>
<accession>A0A9X4MXV5</accession>
<proteinExistence type="inferred from homology"/>
<feature type="domain" description="Nudix hydrolase" evidence="3">
    <location>
        <begin position="65"/>
        <end position="192"/>
    </location>
</feature>
<evidence type="ECO:0000256" key="1">
    <source>
        <dbReference type="ARBA" id="ARBA00022801"/>
    </source>
</evidence>
<protein>
    <submittedName>
        <fullName evidence="4">NUDIX domain-containing protein</fullName>
    </submittedName>
</protein>
<sequence>MYKVFVNNKPLTIGAKTTDAERNLPFINSSVFHQAIDLLNHNCDSVNIYSLDIESTWEKFKNEFTQIQAAGGVVFNQDKDLLWIYRLGNWDLPKGKMEAGESIEETAKREVEEECGISNLKITKRLSDTYHMYFHKEYILKVTYWFEMEYDGNETLKPQTEEGISDIKWIPEKDWEKPLKNTYANILSLLEPYI</sequence>
<reference evidence="4" key="1">
    <citation type="submission" date="2022-07" db="EMBL/GenBank/DDBJ databases">
        <title>Description and genome-wide analysis of Profundicola chukchiensis gen. nov., sp. nov., marine bacteria isolated from bottom sediments of the Chukchi Sea.</title>
        <authorList>
            <person name="Romanenko L."/>
            <person name="Otstavnykh N."/>
            <person name="Kurilenko V."/>
            <person name="Eremeev V."/>
            <person name="Velansky P."/>
            <person name="Mikhailov V."/>
            <person name="Isaeva M."/>
        </authorList>
    </citation>
    <scope>NUCLEOTIDE SEQUENCE</scope>
    <source>
        <strain evidence="4">KMM 9713</strain>
    </source>
</reference>
<evidence type="ECO:0000259" key="3">
    <source>
        <dbReference type="PROSITE" id="PS51462"/>
    </source>
</evidence>
<comment type="similarity">
    <text evidence="2">Belongs to the Nudix hydrolase family.</text>
</comment>
<dbReference type="InterPro" id="IPR000086">
    <property type="entry name" value="NUDIX_hydrolase_dom"/>
</dbReference>
<keyword evidence="5" id="KW-1185">Reference proteome</keyword>
<dbReference type="CDD" id="cd03673">
    <property type="entry name" value="NUDIX_Ap6A_hydrolase"/>
    <property type="match status" value="1"/>
</dbReference>
<dbReference type="Proteomes" id="UP001152599">
    <property type="component" value="Unassembled WGS sequence"/>
</dbReference>
<gene>
    <name evidence="4" type="ORF">NMK71_10675</name>
</gene>
<organism evidence="4 5">
    <name type="scientific">Profundicola chukchiensis</name>
    <dbReference type="NCBI Taxonomy" id="2961959"/>
    <lineage>
        <taxon>Bacteria</taxon>
        <taxon>Pseudomonadati</taxon>
        <taxon>Bacteroidota</taxon>
        <taxon>Flavobacteriia</taxon>
        <taxon>Flavobacteriales</taxon>
        <taxon>Weeksellaceae</taxon>
        <taxon>Profundicola</taxon>
    </lineage>
</organism>
<dbReference type="PRINTS" id="PR00502">
    <property type="entry name" value="NUDIXFAMILY"/>
</dbReference>
<dbReference type="RefSeq" id="WP_304417691.1">
    <property type="nucleotide sequence ID" value="NZ_JANAIE010000008.1"/>
</dbReference>
<dbReference type="GO" id="GO:0016787">
    <property type="term" value="F:hydrolase activity"/>
    <property type="evidence" value="ECO:0007669"/>
    <property type="project" value="UniProtKB-KW"/>
</dbReference>
<evidence type="ECO:0000313" key="4">
    <source>
        <dbReference type="EMBL" id="MDG4946881.1"/>
    </source>
</evidence>
<dbReference type="AlphaFoldDB" id="A0A9X4MXV5"/>
<dbReference type="PROSITE" id="PS00893">
    <property type="entry name" value="NUDIX_BOX"/>
    <property type="match status" value="1"/>
</dbReference>
<dbReference type="Gene3D" id="3.90.79.10">
    <property type="entry name" value="Nucleoside Triphosphate Pyrophosphohydrolase"/>
    <property type="match status" value="1"/>
</dbReference>
<dbReference type="Pfam" id="PF00293">
    <property type="entry name" value="NUDIX"/>
    <property type="match status" value="1"/>
</dbReference>
<dbReference type="PROSITE" id="PS51462">
    <property type="entry name" value="NUDIX"/>
    <property type="match status" value="1"/>
</dbReference>
<comment type="caution">
    <text evidence="4">The sequence shown here is derived from an EMBL/GenBank/DDBJ whole genome shotgun (WGS) entry which is preliminary data.</text>
</comment>
<dbReference type="PANTHER" id="PTHR43736:SF1">
    <property type="entry name" value="DIHYDRONEOPTERIN TRIPHOSPHATE DIPHOSPHATASE"/>
    <property type="match status" value="1"/>
</dbReference>
<evidence type="ECO:0000313" key="5">
    <source>
        <dbReference type="Proteomes" id="UP001152599"/>
    </source>
</evidence>
<dbReference type="InterPro" id="IPR020476">
    <property type="entry name" value="Nudix_hydrolase"/>
</dbReference>
<dbReference type="InterPro" id="IPR020084">
    <property type="entry name" value="NUDIX_hydrolase_CS"/>
</dbReference>
<dbReference type="InterPro" id="IPR015797">
    <property type="entry name" value="NUDIX_hydrolase-like_dom_sf"/>
</dbReference>
<keyword evidence="1 2" id="KW-0378">Hydrolase</keyword>
<dbReference type="PANTHER" id="PTHR43736">
    <property type="entry name" value="ADP-RIBOSE PYROPHOSPHATASE"/>
    <property type="match status" value="1"/>
</dbReference>
<name>A0A9X4MXV5_9FLAO</name>
<dbReference type="EMBL" id="JANCMU010000007">
    <property type="protein sequence ID" value="MDG4946881.1"/>
    <property type="molecule type" value="Genomic_DNA"/>
</dbReference>
<evidence type="ECO:0000256" key="2">
    <source>
        <dbReference type="RuleBase" id="RU003476"/>
    </source>
</evidence>